<dbReference type="SUPFAM" id="SSF50729">
    <property type="entry name" value="PH domain-like"/>
    <property type="match status" value="1"/>
</dbReference>
<dbReference type="InterPro" id="IPR035963">
    <property type="entry name" value="FERM_2"/>
</dbReference>
<dbReference type="InterPro" id="IPR011993">
    <property type="entry name" value="PH-like_dom_sf"/>
</dbReference>
<dbReference type="CDD" id="cd14473">
    <property type="entry name" value="FERM_B-lobe"/>
    <property type="match status" value="1"/>
</dbReference>
<dbReference type="SUPFAM" id="SSF47031">
    <property type="entry name" value="Second domain of FERM"/>
    <property type="match status" value="1"/>
</dbReference>
<dbReference type="InterPro" id="IPR018980">
    <property type="entry name" value="FERM_PH-like_C"/>
</dbReference>
<dbReference type="PRINTS" id="PR00935">
    <property type="entry name" value="BAND41"/>
</dbReference>
<dbReference type="InterPro" id="IPR000798">
    <property type="entry name" value="Ez/rad/moesin-like"/>
</dbReference>
<dbReference type="GO" id="GO:0008092">
    <property type="term" value="F:cytoskeletal protein binding"/>
    <property type="evidence" value="ECO:0007669"/>
    <property type="project" value="InterPro"/>
</dbReference>
<dbReference type="InterPro" id="IPR019748">
    <property type="entry name" value="FERM_central"/>
</dbReference>
<dbReference type="PANTHER" id="PTHR45858:SF5">
    <property type="entry name" value="MOESIN_EZRIN_RADIXIN HOMOLOG 1"/>
    <property type="match status" value="1"/>
</dbReference>
<dbReference type="GO" id="GO:0005085">
    <property type="term" value="F:guanyl-nucleotide exchange factor activity"/>
    <property type="evidence" value="ECO:0007669"/>
    <property type="project" value="TreeGrafter"/>
</dbReference>
<dbReference type="SMART" id="SM00295">
    <property type="entry name" value="B41"/>
    <property type="match status" value="1"/>
</dbReference>
<evidence type="ECO:0000313" key="4">
    <source>
        <dbReference type="Proteomes" id="UP000243686"/>
    </source>
</evidence>
<dbReference type="AlphaFoldDB" id="A0A1S8X577"/>
<dbReference type="FunFam" id="1.20.80.10:FF:000005">
    <property type="entry name" value="FERM, RhoGEF and pleckstrin domain-containing protein 1"/>
    <property type="match status" value="1"/>
</dbReference>
<feature type="compositionally biased region" description="Basic residues" evidence="1">
    <location>
        <begin position="231"/>
        <end position="242"/>
    </location>
</feature>
<dbReference type="PRINTS" id="PR00661">
    <property type="entry name" value="ERMFAMILY"/>
</dbReference>
<dbReference type="InterPro" id="IPR014352">
    <property type="entry name" value="FERM/acyl-CoA-bd_prot_sf"/>
</dbReference>
<evidence type="ECO:0000259" key="2">
    <source>
        <dbReference type="PROSITE" id="PS50057"/>
    </source>
</evidence>
<feature type="domain" description="FERM" evidence="2">
    <location>
        <begin position="1"/>
        <end position="233"/>
    </location>
</feature>
<reference evidence="3 4" key="1">
    <citation type="submission" date="2015-03" db="EMBL/GenBank/DDBJ databases">
        <title>Draft genome of the nematode, Opisthorchis viverrini.</title>
        <authorList>
            <person name="Mitreva M."/>
        </authorList>
    </citation>
    <scope>NUCLEOTIDE SEQUENCE [LARGE SCALE GENOMIC DNA]</scope>
    <source>
        <strain evidence="3">Khon Kaen</strain>
    </source>
</reference>
<dbReference type="Pfam" id="PF00373">
    <property type="entry name" value="FERM_M"/>
    <property type="match status" value="1"/>
</dbReference>
<keyword evidence="4" id="KW-1185">Reference proteome</keyword>
<organism evidence="3 4">
    <name type="scientific">Opisthorchis viverrini</name>
    <name type="common">Southeast Asian liver fluke</name>
    <dbReference type="NCBI Taxonomy" id="6198"/>
    <lineage>
        <taxon>Eukaryota</taxon>
        <taxon>Metazoa</taxon>
        <taxon>Spiralia</taxon>
        <taxon>Lophotrochozoa</taxon>
        <taxon>Platyhelminthes</taxon>
        <taxon>Trematoda</taxon>
        <taxon>Digenea</taxon>
        <taxon>Opisthorchiida</taxon>
        <taxon>Opisthorchiata</taxon>
        <taxon>Opisthorchiidae</taxon>
        <taxon>Opisthorchis</taxon>
    </lineage>
</organism>
<dbReference type="InterPro" id="IPR051835">
    <property type="entry name" value="RAC1-GEF"/>
</dbReference>
<dbReference type="EMBL" id="KV891977">
    <property type="protein sequence ID" value="OON21827.1"/>
    <property type="molecule type" value="Genomic_DNA"/>
</dbReference>
<dbReference type="Pfam" id="PF09380">
    <property type="entry name" value="FERM_C"/>
    <property type="match status" value="1"/>
</dbReference>
<evidence type="ECO:0000256" key="1">
    <source>
        <dbReference type="SAM" id="MobiDB-lite"/>
    </source>
</evidence>
<protein>
    <submittedName>
        <fullName evidence="3">FERM central domain protein</fullName>
    </submittedName>
</protein>
<dbReference type="Proteomes" id="UP000243686">
    <property type="component" value="Unassembled WGS sequence"/>
</dbReference>
<proteinExistence type="predicted"/>
<dbReference type="InterPro" id="IPR000299">
    <property type="entry name" value="FERM_domain"/>
</dbReference>
<feature type="region of interest" description="Disordered" evidence="1">
    <location>
        <begin position="228"/>
        <end position="256"/>
    </location>
</feature>
<dbReference type="InterPro" id="IPR019749">
    <property type="entry name" value="Band_41_domain"/>
</dbReference>
<sequence>CWLDHDKPILRQISPGRDLLFRFGVKFYTPYPNLLDEECTRYLFALQVKRDLVTGTLLCSENTAALLASYVVQAEIGDFLEEEYHTIEYLRPLKLLHDPTDDRLQRVMEFHKAHIGLSPSEADLALLDTARKVEFYGLRLHFVRNHEGLGLNLAVSHLGILVFQNLIRINTFSWAKIRKLSFKRKRFLVKLQPERFVSDDFQTILSLSSTHVRNANIFGNTVSSTTPSFGVRKRSKRSRNRRNRDSAFPEADPPSGRWDFVSPSGVNVVDEKPLSVNRWRLHDCPIGGKYEVYLRAAYHS</sequence>
<accession>A0A1S8X577</accession>
<gene>
    <name evidence="3" type="ORF">X801_02271</name>
</gene>
<dbReference type="PANTHER" id="PTHR45858">
    <property type="entry name" value="FERM DOMAIN CONTAINING PROTEIN"/>
    <property type="match status" value="1"/>
</dbReference>
<name>A0A1S8X577_OPIVI</name>
<dbReference type="SMART" id="SM01196">
    <property type="entry name" value="FERM_C"/>
    <property type="match status" value="1"/>
</dbReference>
<feature type="non-terminal residue" evidence="3">
    <location>
        <position position="1"/>
    </location>
</feature>
<dbReference type="PROSITE" id="PS50057">
    <property type="entry name" value="FERM_3"/>
    <property type="match status" value="1"/>
</dbReference>
<dbReference type="Gene3D" id="2.30.29.30">
    <property type="entry name" value="Pleckstrin-homology domain (PH domain)/Phosphotyrosine-binding domain (PTB)"/>
    <property type="match status" value="1"/>
</dbReference>
<evidence type="ECO:0000313" key="3">
    <source>
        <dbReference type="EMBL" id="OON21827.1"/>
    </source>
</evidence>
<dbReference type="Gene3D" id="1.20.80.10">
    <property type="match status" value="1"/>
</dbReference>